<dbReference type="GO" id="GO:0004639">
    <property type="term" value="F:phosphoribosylaminoimidazolesuccinocarboxamide synthase activity"/>
    <property type="evidence" value="ECO:0007669"/>
    <property type="project" value="UniProtKB-UniRule"/>
</dbReference>
<evidence type="ECO:0000256" key="2">
    <source>
        <dbReference type="ARBA" id="ARBA00010190"/>
    </source>
</evidence>
<evidence type="ECO:0000256" key="8">
    <source>
        <dbReference type="ARBA" id="ARBA00022840"/>
    </source>
</evidence>
<evidence type="ECO:0000256" key="4">
    <source>
        <dbReference type="ARBA" id="ARBA00016460"/>
    </source>
</evidence>
<accession>A0A261G7X5</accession>
<dbReference type="Gene3D" id="3.30.200.20">
    <property type="entry name" value="Phosphorylase Kinase, domain 1"/>
    <property type="match status" value="1"/>
</dbReference>
<dbReference type="EMBL" id="MWXA01000005">
    <property type="protein sequence ID" value="OZG67106.1"/>
    <property type="molecule type" value="Genomic_DNA"/>
</dbReference>
<dbReference type="InterPro" id="IPR028923">
    <property type="entry name" value="SAICAR_synt/ADE2_N"/>
</dbReference>
<evidence type="ECO:0000256" key="11">
    <source>
        <dbReference type="HAMAP-Rule" id="MF_00137"/>
    </source>
</evidence>
<dbReference type="RefSeq" id="WP_094693583.1">
    <property type="nucleotide sequence ID" value="NZ_JBDNSG010000008.1"/>
</dbReference>
<dbReference type="GO" id="GO:0009236">
    <property type="term" value="P:cobalamin biosynthetic process"/>
    <property type="evidence" value="ECO:0007669"/>
    <property type="project" value="InterPro"/>
</dbReference>
<keyword evidence="14" id="KW-1185">Reference proteome</keyword>
<dbReference type="Gene3D" id="3.30.470.20">
    <property type="entry name" value="ATP-grasp fold, B domain"/>
    <property type="match status" value="1"/>
</dbReference>
<evidence type="ECO:0000259" key="12">
    <source>
        <dbReference type="Pfam" id="PF01259"/>
    </source>
</evidence>
<evidence type="ECO:0000256" key="1">
    <source>
        <dbReference type="ARBA" id="ARBA00004672"/>
    </source>
</evidence>
<dbReference type="Proteomes" id="UP000216451">
    <property type="component" value="Unassembled WGS sequence"/>
</dbReference>
<sequence length="260" mass="29374">MEKRELLYEGKAKKLYATEDPDILWVEYMNQATAGNGAKKEQIAGKGQLNNTITSLIFKLLRKKGIASHFVKRLSNTDQLVRKMSMFPLEIVMRNVAAGSFAKRYGIKEGTELSTPVLEFFYKSDPLNDPFINNDDILSLQLANWEQLEIISAKAREINQALRSMFTAIDVKLVDFKIEMGTTSDGMILLADEITPDTCRLWDTRNAGVANEKSEGVSIEHLDKDIFRRDLGSIIPAYEEILDRLTTLDESQSQSDIAED</sequence>
<dbReference type="CDD" id="cd01415">
    <property type="entry name" value="SAICAR_synt_PurC"/>
    <property type="match status" value="1"/>
</dbReference>
<dbReference type="EC" id="6.3.2.6" evidence="3 11"/>
<keyword evidence="6 11" id="KW-0547">Nucleotide-binding</keyword>
<comment type="similarity">
    <text evidence="2 11">Belongs to the SAICAR synthetase family.</text>
</comment>
<dbReference type="OrthoDB" id="9801549at2"/>
<dbReference type="Pfam" id="PF01259">
    <property type="entry name" value="SAICAR_synt"/>
    <property type="match status" value="1"/>
</dbReference>
<dbReference type="GO" id="GO:0006189">
    <property type="term" value="P:'de novo' IMP biosynthetic process"/>
    <property type="evidence" value="ECO:0007669"/>
    <property type="project" value="UniProtKB-UniRule"/>
</dbReference>
<reference evidence="13 14" key="1">
    <citation type="journal article" date="2017" name="BMC Genomics">
        <title>Comparative genomic and phylogenomic analyses of the Bifidobacteriaceae family.</title>
        <authorList>
            <person name="Lugli G.A."/>
            <person name="Milani C."/>
            <person name="Turroni F."/>
            <person name="Duranti S."/>
            <person name="Mancabelli L."/>
            <person name="Mangifesta M."/>
            <person name="Ferrario C."/>
            <person name="Modesto M."/>
            <person name="Mattarelli P."/>
            <person name="Jiri K."/>
            <person name="van Sinderen D."/>
            <person name="Ventura M."/>
        </authorList>
    </citation>
    <scope>NUCLEOTIDE SEQUENCE [LARGE SCALE GENOMIC DNA]</scope>
    <source>
        <strain evidence="13 14">LMG 28769</strain>
    </source>
</reference>
<proteinExistence type="inferred from homology"/>
<evidence type="ECO:0000256" key="10">
    <source>
        <dbReference type="ARBA" id="ARBA00048475"/>
    </source>
</evidence>
<dbReference type="UniPathway" id="UPA00074">
    <property type="reaction ID" value="UER00131"/>
</dbReference>
<organism evidence="13 14">
    <name type="scientific">Bifidobacterium aquikefiri</name>
    <dbReference type="NCBI Taxonomy" id="1653207"/>
    <lineage>
        <taxon>Bacteria</taxon>
        <taxon>Bacillati</taxon>
        <taxon>Actinomycetota</taxon>
        <taxon>Actinomycetes</taxon>
        <taxon>Bifidobacteriales</taxon>
        <taxon>Bifidobacteriaceae</taxon>
        <taxon>Bifidobacterium</taxon>
    </lineage>
</organism>
<dbReference type="PANTHER" id="PTHR43599">
    <property type="entry name" value="MULTIFUNCTIONAL PROTEIN ADE2"/>
    <property type="match status" value="1"/>
</dbReference>
<comment type="caution">
    <text evidence="13">The sequence shown here is derived from an EMBL/GenBank/DDBJ whole genome shotgun (WGS) entry which is preliminary data.</text>
</comment>
<comment type="catalytic activity">
    <reaction evidence="10 11">
        <text>5-amino-1-(5-phospho-D-ribosyl)imidazole-4-carboxylate + L-aspartate + ATP = (2S)-2-[5-amino-1-(5-phospho-beta-D-ribosyl)imidazole-4-carboxamido]succinate + ADP + phosphate + 2 H(+)</text>
        <dbReference type="Rhea" id="RHEA:22628"/>
        <dbReference type="ChEBI" id="CHEBI:15378"/>
        <dbReference type="ChEBI" id="CHEBI:29991"/>
        <dbReference type="ChEBI" id="CHEBI:30616"/>
        <dbReference type="ChEBI" id="CHEBI:43474"/>
        <dbReference type="ChEBI" id="CHEBI:58443"/>
        <dbReference type="ChEBI" id="CHEBI:77657"/>
        <dbReference type="ChEBI" id="CHEBI:456216"/>
        <dbReference type="EC" id="6.3.2.6"/>
    </reaction>
</comment>
<dbReference type="PANTHER" id="PTHR43599:SF3">
    <property type="entry name" value="SI:DKEY-6E2.2"/>
    <property type="match status" value="1"/>
</dbReference>
<name>A0A261G7X5_9BIFI</name>
<evidence type="ECO:0000256" key="9">
    <source>
        <dbReference type="ARBA" id="ARBA00030409"/>
    </source>
</evidence>
<keyword evidence="5 11" id="KW-0436">Ligase</keyword>
<dbReference type="InterPro" id="IPR033934">
    <property type="entry name" value="SAICAR_synt_PurC"/>
</dbReference>
<dbReference type="InterPro" id="IPR001636">
    <property type="entry name" value="SAICAR_synth"/>
</dbReference>
<evidence type="ECO:0000256" key="5">
    <source>
        <dbReference type="ARBA" id="ARBA00022598"/>
    </source>
</evidence>
<evidence type="ECO:0000313" key="13">
    <source>
        <dbReference type="EMBL" id="OZG67106.1"/>
    </source>
</evidence>
<feature type="domain" description="SAICAR synthetase/ADE2 N-terminal" evidence="12">
    <location>
        <begin position="6"/>
        <end position="244"/>
    </location>
</feature>
<evidence type="ECO:0000313" key="14">
    <source>
        <dbReference type="Proteomes" id="UP000216451"/>
    </source>
</evidence>
<gene>
    <name evidence="11" type="primary">purC</name>
    <name evidence="13" type="ORF">BAQU_1178</name>
</gene>
<dbReference type="FunFam" id="3.30.200.20:FF:000189">
    <property type="entry name" value="Phosphoribosylaminoimidazole-succinocarboxamide synthase"/>
    <property type="match status" value="1"/>
</dbReference>
<protein>
    <recommendedName>
        <fullName evidence="4 11">Phosphoribosylaminoimidazole-succinocarboxamide synthase</fullName>
        <ecNumber evidence="3 11">6.3.2.6</ecNumber>
    </recommendedName>
    <alternativeName>
        <fullName evidence="9 11">SAICAR synthetase</fullName>
    </alternativeName>
</protein>
<dbReference type="GO" id="GO:0005524">
    <property type="term" value="F:ATP binding"/>
    <property type="evidence" value="ECO:0007669"/>
    <property type="project" value="UniProtKB-KW"/>
</dbReference>
<evidence type="ECO:0000256" key="6">
    <source>
        <dbReference type="ARBA" id="ARBA00022741"/>
    </source>
</evidence>
<evidence type="ECO:0000256" key="3">
    <source>
        <dbReference type="ARBA" id="ARBA00012217"/>
    </source>
</evidence>
<dbReference type="AlphaFoldDB" id="A0A261G7X5"/>
<dbReference type="InterPro" id="IPR050089">
    <property type="entry name" value="SAICAR_synthetase"/>
</dbReference>
<dbReference type="GeneID" id="98295848"/>
<evidence type="ECO:0000256" key="7">
    <source>
        <dbReference type="ARBA" id="ARBA00022755"/>
    </source>
</evidence>
<dbReference type="SUPFAM" id="SSF56104">
    <property type="entry name" value="SAICAR synthase-like"/>
    <property type="match status" value="1"/>
</dbReference>
<keyword evidence="8 11" id="KW-0067">ATP-binding</keyword>
<keyword evidence="7 11" id="KW-0658">Purine biosynthesis</keyword>
<dbReference type="HAMAP" id="MF_00137">
    <property type="entry name" value="SAICAR_synth"/>
    <property type="match status" value="1"/>
</dbReference>
<comment type="pathway">
    <text evidence="1 11">Purine metabolism; IMP biosynthesis via de novo pathway; 5-amino-1-(5-phospho-D-ribosyl)imidazole-4-carboxamide from 5-amino-1-(5-phospho-D-ribosyl)imidazole-4-carboxylate: step 1/2.</text>
</comment>
<dbReference type="NCBIfam" id="TIGR00081">
    <property type="entry name" value="purC"/>
    <property type="match status" value="1"/>
</dbReference>